<sequence>MRTVMVFLFCLLGALLCMRFAFTALPARMPARSSGAKSAVSLLKTKELSGRKVNPGVAKHGYSLHEGPEKRLKAKHRQLGAVDLLASRDYNIHDHPWKGAGGAKPGPIHYSMENPSYQVHPSEAP</sequence>
<dbReference type="EMBL" id="CM055102">
    <property type="protein sequence ID" value="KAJ7537509.1"/>
    <property type="molecule type" value="Genomic_DNA"/>
</dbReference>
<protein>
    <submittedName>
        <fullName evidence="1">Uncharacterized protein</fullName>
    </submittedName>
</protein>
<evidence type="ECO:0000313" key="2">
    <source>
        <dbReference type="Proteomes" id="UP001162992"/>
    </source>
</evidence>
<evidence type="ECO:0000313" key="1">
    <source>
        <dbReference type="EMBL" id="KAJ7537509.1"/>
    </source>
</evidence>
<keyword evidence="2" id="KW-1185">Reference proteome</keyword>
<reference evidence="2" key="1">
    <citation type="journal article" date="2024" name="Proc. Natl. Acad. Sci. U.S.A.">
        <title>Extraordinary preservation of gene collinearity over three hundred million years revealed in homosporous lycophytes.</title>
        <authorList>
            <person name="Li C."/>
            <person name="Wickell D."/>
            <person name="Kuo L.Y."/>
            <person name="Chen X."/>
            <person name="Nie B."/>
            <person name="Liao X."/>
            <person name="Peng D."/>
            <person name="Ji J."/>
            <person name="Jenkins J."/>
            <person name="Williams M."/>
            <person name="Shu S."/>
            <person name="Plott C."/>
            <person name="Barry K."/>
            <person name="Rajasekar S."/>
            <person name="Grimwood J."/>
            <person name="Han X."/>
            <person name="Sun S."/>
            <person name="Hou Z."/>
            <person name="He W."/>
            <person name="Dai G."/>
            <person name="Sun C."/>
            <person name="Schmutz J."/>
            <person name="Leebens-Mack J.H."/>
            <person name="Li F.W."/>
            <person name="Wang L."/>
        </authorList>
    </citation>
    <scope>NUCLEOTIDE SEQUENCE [LARGE SCALE GENOMIC DNA]</scope>
    <source>
        <strain evidence="2">cv. PW_Plant_1</strain>
    </source>
</reference>
<comment type="caution">
    <text evidence="1">The sequence shown here is derived from an EMBL/GenBank/DDBJ whole genome shotgun (WGS) entry which is preliminary data.</text>
</comment>
<dbReference type="Proteomes" id="UP001162992">
    <property type="component" value="Chromosome 11"/>
</dbReference>
<name>A0ACC2C648_DIPCM</name>
<organism evidence="1 2">
    <name type="scientific">Diphasiastrum complanatum</name>
    <name type="common">Issler's clubmoss</name>
    <name type="synonym">Lycopodium complanatum</name>
    <dbReference type="NCBI Taxonomy" id="34168"/>
    <lineage>
        <taxon>Eukaryota</taxon>
        <taxon>Viridiplantae</taxon>
        <taxon>Streptophyta</taxon>
        <taxon>Embryophyta</taxon>
        <taxon>Tracheophyta</taxon>
        <taxon>Lycopodiopsida</taxon>
        <taxon>Lycopodiales</taxon>
        <taxon>Lycopodiaceae</taxon>
        <taxon>Lycopodioideae</taxon>
        <taxon>Diphasiastrum</taxon>
    </lineage>
</organism>
<gene>
    <name evidence="1" type="ORF">O6H91_11G008800</name>
</gene>
<accession>A0ACC2C648</accession>
<proteinExistence type="predicted"/>